<accession>A0AA37MM23</accession>
<dbReference type="Proteomes" id="UP000887043">
    <property type="component" value="Unassembled WGS sequence"/>
</dbReference>
<protein>
    <recommendedName>
        <fullName evidence="3">Outer membrane lipoprotein carrier protein LolA</fullName>
    </recommendedName>
</protein>
<dbReference type="Gene3D" id="2.50.20.10">
    <property type="entry name" value="Lipoprotein localisation LolA/LolB/LppX"/>
    <property type="match status" value="1"/>
</dbReference>
<organism evidence="1 2">
    <name type="scientific">Segatella bryantii</name>
    <name type="common">Prevotella bryantii</name>
    <dbReference type="NCBI Taxonomy" id="77095"/>
    <lineage>
        <taxon>Bacteria</taxon>
        <taxon>Pseudomonadati</taxon>
        <taxon>Bacteroidota</taxon>
        <taxon>Bacteroidia</taxon>
        <taxon>Bacteroidales</taxon>
        <taxon>Prevotellaceae</taxon>
        <taxon>Segatella</taxon>
    </lineage>
</organism>
<name>A0AA37MM23_SEGBR</name>
<dbReference type="AlphaFoldDB" id="A0AA37MM23"/>
<gene>
    <name evidence="1" type="ORF">PRRU23_20890</name>
</gene>
<sequence>MRADNNAEEARKLFNSVYHMVFGPEGSTLSYDVNIIGLYKTKGTIWYKGKKSRYTEARYMSWNNGVTAYQVDKKKKTVGIYRADDDSKDKYLSKFKYDLNDYIYSWSYCKDGIQICLKPKSSKIFGIRQAIGVIDKKTHYPLYLRIKVAFFWTTVKIFDFKAGNIHDSIFHYPAANFKGYTIEDHRKK</sequence>
<comment type="caution">
    <text evidence="1">The sequence shown here is derived from an EMBL/GenBank/DDBJ whole genome shotgun (WGS) entry which is preliminary data.</text>
</comment>
<dbReference type="EMBL" id="BPTR01000001">
    <property type="protein sequence ID" value="GJG28389.1"/>
    <property type="molecule type" value="Genomic_DNA"/>
</dbReference>
<evidence type="ECO:0000313" key="2">
    <source>
        <dbReference type="Proteomes" id="UP000887043"/>
    </source>
</evidence>
<evidence type="ECO:0008006" key="3">
    <source>
        <dbReference type="Google" id="ProtNLM"/>
    </source>
</evidence>
<reference evidence="1" key="1">
    <citation type="submission" date="2021-08" db="EMBL/GenBank/DDBJ databases">
        <title>Prevotella lacticifex sp. nov., isolated from rumen of cow.</title>
        <authorList>
            <person name="Shinkai T."/>
            <person name="Ikeyama N."/>
            <person name="Kumagai M."/>
            <person name="Ohmori H."/>
            <person name="Sakamoto M."/>
            <person name="Ohkuma M."/>
            <person name="Mitsumori M."/>
        </authorList>
    </citation>
    <scope>NUCLEOTIDE SEQUENCE</scope>
    <source>
        <strain evidence="1">DSM 11371</strain>
    </source>
</reference>
<evidence type="ECO:0000313" key="1">
    <source>
        <dbReference type="EMBL" id="GJG28389.1"/>
    </source>
</evidence>
<proteinExistence type="predicted"/>